<dbReference type="InterPro" id="IPR001761">
    <property type="entry name" value="Peripla_BP/Lac1_sug-bd_dom"/>
</dbReference>
<dbReference type="Proteomes" id="UP000077856">
    <property type="component" value="Chromosome"/>
</dbReference>
<dbReference type="SUPFAM" id="SSF47413">
    <property type="entry name" value="lambda repressor-like DNA-binding domains"/>
    <property type="match status" value="1"/>
</dbReference>
<keyword evidence="1" id="KW-0805">Transcription regulation</keyword>
<evidence type="ECO:0000259" key="4">
    <source>
        <dbReference type="PROSITE" id="PS50932"/>
    </source>
</evidence>
<reference evidence="5 6" key="1">
    <citation type="submission" date="2016-04" db="EMBL/GenBank/DDBJ databases">
        <title>Complete genome sequence of Bacillus oceanisediminis strain 2691.</title>
        <authorList>
            <person name="Jeong H."/>
            <person name="Kim H.J."/>
            <person name="Lee D.-W."/>
        </authorList>
    </citation>
    <scope>NUCLEOTIDE SEQUENCE [LARGE SCALE GENOMIC DNA]</scope>
    <source>
        <strain evidence="5 6">2691</strain>
    </source>
</reference>
<dbReference type="InterPro" id="IPR000843">
    <property type="entry name" value="HTH_LacI"/>
</dbReference>
<protein>
    <submittedName>
        <fullName evidence="5">LacI family transcriptional regulator</fullName>
    </submittedName>
</protein>
<keyword evidence="3" id="KW-0804">Transcription</keyword>
<dbReference type="CDD" id="cd01392">
    <property type="entry name" value="HTH_LacI"/>
    <property type="match status" value="1"/>
</dbReference>
<dbReference type="InterPro" id="IPR028082">
    <property type="entry name" value="Peripla_BP_I"/>
</dbReference>
<evidence type="ECO:0000256" key="3">
    <source>
        <dbReference type="ARBA" id="ARBA00023163"/>
    </source>
</evidence>
<dbReference type="InterPro" id="IPR010982">
    <property type="entry name" value="Lambda_DNA-bd_dom_sf"/>
</dbReference>
<dbReference type="SMART" id="SM00354">
    <property type="entry name" value="HTH_LACI"/>
    <property type="match status" value="1"/>
</dbReference>
<dbReference type="Gene3D" id="3.40.50.2300">
    <property type="match status" value="2"/>
</dbReference>
<dbReference type="GO" id="GO:0003700">
    <property type="term" value="F:DNA-binding transcription factor activity"/>
    <property type="evidence" value="ECO:0007669"/>
    <property type="project" value="TreeGrafter"/>
</dbReference>
<proteinExistence type="predicted"/>
<dbReference type="PANTHER" id="PTHR30146:SF149">
    <property type="entry name" value="HTH-TYPE TRANSCRIPTIONAL REGULATOR EBGR"/>
    <property type="match status" value="1"/>
</dbReference>
<organism evidence="5 6">
    <name type="scientific">Cytobacillus oceanisediminis 2691</name>
    <dbReference type="NCBI Taxonomy" id="1196031"/>
    <lineage>
        <taxon>Bacteria</taxon>
        <taxon>Bacillati</taxon>
        <taxon>Bacillota</taxon>
        <taxon>Bacilli</taxon>
        <taxon>Bacillales</taxon>
        <taxon>Bacillaceae</taxon>
        <taxon>Cytobacillus</taxon>
    </lineage>
</organism>
<evidence type="ECO:0000256" key="2">
    <source>
        <dbReference type="ARBA" id="ARBA00023125"/>
    </source>
</evidence>
<evidence type="ECO:0000313" key="5">
    <source>
        <dbReference type="EMBL" id="AND39752.1"/>
    </source>
</evidence>
<dbReference type="PANTHER" id="PTHR30146">
    <property type="entry name" value="LACI-RELATED TRANSCRIPTIONAL REPRESSOR"/>
    <property type="match status" value="1"/>
</dbReference>
<sequence length="336" mass="36691">MTNTIKDVAKKANVSIATVSRILNDQGGYSEKTKFKVLKVIEELGYQPNAVARGLINKRTHTIGVLFPKLSSSLVTDLLDGIEKAANDNGSSVIVCHTESNGEKTMKYLQLLIEKRVDGIIFASEILKEEYYQFVAKTKMPIILLSTESYAYPVPFVKVNDFHAAYAAAKYLIGKGHTKIGMISGKKDDIIAGIPRIEGFKKALSDHGISLGSENVVFSRGFAFPDGIEGLKKLIGQFPDVTAIFAASDEMAIGALSAAYQLGIKVPDEISVMGYDNLNLAEMSIPPLTTVGQPLAKMGEAAAEMLFTIMETGEIPESRIMPHRIIERMSVKERKK</sequence>
<dbReference type="KEGG" id="bon:A361_11575"/>
<dbReference type="Gene3D" id="1.10.260.40">
    <property type="entry name" value="lambda repressor-like DNA-binding domains"/>
    <property type="match status" value="1"/>
</dbReference>
<evidence type="ECO:0000313" key="6">
    <source>
        <dbReference type="Proteomes" id="UP000077856"/>
    </source>
</evidence>
<dbReference type="RefSeq" id="WP_009330424.1">
    <property type="nucleotide sequence ID" value="NZ_CP015506.1"/>
</dbReference>
<dbReference type="CDD" id="cd19975">
    <property type="entry name" value="PBP1_CcpA-like"/>
    <property type="match status" value="1"/>
</dbReference>
<feature type="domain" description="HTH lacI-type" evidence="4">
    <location>
        <begin position="4"/>
        <end position="57"/>
    </location>
</feature>
<dbReference type="SUPFAM" id="SSF53822">
    <property type="entry name" value="Periplasmic binding protein-like I"/>
    <property type="match status" value="1"/>
</dbReference>
<dbReference type="STRING" id="1196031.A361_11575"/>
<dbReference type="GO" id="GO:0000976">
    <property type="term" value="F:transcription cis-regulatory region binding"/>
    <property type="evidence" value="ECO:0007669"/>
    <property type="project" value="TreeGrafter"/>
</dbReference>
<gene>
    <name evidence="5" type="ORF">A361_11575</name>
</gene>
<dbReference type="Pfam" id="PF00356">
    <property type="entry name" value="LacI"/>
    <property type="match status" value="1"/>
</dbReference>
<keyword evidence="2" id="KW-0238">DNA-binding</keyword>
<dbReference type="PROSITE" id="PS50932">
    <property type="entry name" value="HTH_LACI_2"/>
    <property type="match status" value="1"/>
</dbReference>
<dbReference type="Pfam" id="PF00532">
    <property type="entry name" value="Peripla_BP_1"/>
    <property type="match status" value="1"/>
</dbReference>
<dbReference type="AlphaFoldDB" id="A0A160MAH4"/>
<evidence type="ECO:0000256" key="1">
    <source>
        <dbReference type="ARBA" id="ARBA00023015"/>
    </source>
</evidence>
<dbReference type="eggNOG" id="COG1609">
    <property type="taxonomic scope" value="Bacteria"/>
</dbReference>
<dbReference type="EMBL" id="CP015506">
    <property type="protein sequence ID" value="AND39752.1"/>
    <property type="molecule type" value="Genomic_DNA"/>
</dbReference>
<accession>A0A160MAH4</accession>
<dbReference type="PROSITE" id="PS00356">
    <property type="entry name" value="HTH_LACI_1"/>
    <property type="match status" value="1"/>
</dbReference>
<name>A0A160MAH4_9BACI</name>
<dbReference type="PRINTS" id="PR00036">
    <property type="entry name" value="HTHLACI"/>
</dbReference>